<dbReference type="RefSeq" id="WP_243306075.1">
    <property type="nucleotide sequence ID" value="NZ_JALGBI010000001.1"/>
</dbReference>
<dbReference type="AlphaFoldDB" id="A0A9X1VV25"/>
<feature type="transmembrane region" description="Helical" evidence="1">
    <location>
        <begin position="20"/>
        <end position="39"/>
    </location>
</feature>
<dbReference type="Proteomes" id="UP001139447">
    <property type="component" value="Unassembled WGS sequence"/>
</dbReference>
<keyword evidence="3" id="KW-1185">Reference proteome</keyword>
<sequence>MTKKLNAQDHQQQRRPVASIALTTGGLIAVGTLVALWVVSRDSGAPGVDAAVVAAIPAQARAVAERHFIFEGFDSSAANQESAARGAALSGMSIAAYGQ</sequence>
<keyword evidence="1" id="KW-0472">Membrane</keyword>
<accession>A0A9X1VV25</accession>
<keyword evidence="1" id="KW-0812">Transmembrane</keyword>
<proteinExistence type="predicted"/>
<comment type="caution">
    <text evidence="2">The sequence shown here is derived from an EMBL/GenBank/DDBJ whole genome shotgun (WGS) entry which is preliminary data.</text>
</comment>
<evidence type="ECO:0000256" key="1">
    <source>
        <dbReference type="SAM" id="Phobius"/>
    </source>
</evidence>
<reference evidence="2" key="1">
    <citation type="submission" date="2022-03" db="EMBL/GenBank/DDBJ databases">
        <authorList>
            <person name="Woo C.Y."/>
        </authorList>
    </citation>
    <scope>NUCLEOTIDE SEQUENCE</scope>
    <source>
        <strain evidence="2">CYS-02</strain>
    </source>
</reference>
<organism evidence="2 3">
    <name type="scientific">Variovorax terrae</name>
    <dbReference type="NCBI Taxonomy" id="2923278"/>
    <lineage>
        <taxon>Bacteria</taxon>
        <taxon>Pseudomonadati</taxon>
        <taxon>Pseudomonadota</taxon>
        <taxon>Betaproteobacteria</taxon>
        <taxon>Burkholderiales</taxon>
        <taxon>Comamonadaceae</taxon>
        <taxon>Variovorax</taxon>
    </lineage>
</organism>
<evidence type="ECO:0000313" key="2">
    <source>
        <dbReference type="EMBL" id="MCJ0763485.1"/>
    </source>
</evidence>
<name>A0A9X1VV25_9BURK</name>
<keyword evidence="1" id="KW-1133">Transmembrane helix</keyword>
<evidence type="ECO:0000313" key="3">
    <source>
        <dbReference type="Proteomes" id="UP001139447"/>
    </source>
</evidence>
<dbReference type="EMBL" id="JALGBI010000001">
    <property type="protein sequence ID" value="MCJ0763485.1"/>
    <property type="molecule type" value="Genomic_DNA"/>
</dbReference>
<gene>
    <name evidence="2" type="ORF">MMF98_09710</name>
</gene>
<protein>
    <submittedName>
        <fullName evidence="2">Uncharacterized protein</fullName>
    </submittedName>
</protein>